<evidence type="ECO:0000256" key="3">
    <source>
        <dbReference type="ARBA" id="ARBA00023180"/>
    </source>
</evidence>
<keyword evidence="5" id="KW-0675">Receptor</keyword>
<protein>
    <submittedName>
        <fullName evidence="6">Uncharacterized protein</fullName>
    </submittedName>
</protein>
<comment type="similarity">
    <text evidence="5">Belongs to the integrin alpha chain family.</text>
</comment>
<keyword evidence="5" id="KW-0472">Membrane</keyword>
<sequence length="890" mass="99925">MVDSFFHESSMKTIKAPKSVANNGLFGYSISYETSKKRLIAGAPKGHDIGQVYAIEIGSERNVSQKIAFKELDTNHYHRNKRRAQSWWLGTSVAASDDFFVTCAPRYTQDEPINRSNKNDKKFVNYGVCGIEGNNSSLKLLMPMGNEDRQRNATAIVENAMDNFGWSIKIKEPEDIVLIGGPSQITGRVIVYEQAKKNPNKYPILINKYILPNDPVRFNFGYSITYGNFFGDKSVEYAVSTTYGDVGFAKVYFFNSKYAHINTLIHEEIGTLFGGCLCAVRLSADYDSLLIGAPLYARSAYESDTGAVYVFKPNSDTSPTMLTFKKIIKAKTPGGRFGLTIVNIGDMDGDGKDEVAIAAPYEDDGAVYIYTGKALDSEPGKYMMKIKPEGFQTFGLSLATLWDYDDNGSNGLAIGAPESDKILVLRSFASVTVNLRTEFPLLQFKSNKIDENITFKVILSVIYPKKAKNVTGDLKVTAELTDGKSKFVNNPEKGIYTYTHSLNDKLSSYNHSIPVKVVIPRKDVFQVISYRITVELMENPMTIPFDPSRVLLSESSRLFEQDTKTSSRCTGARCMPNLKPTLTTSLMDKYIIGSTEREYFNISIYNSGDNAYAPCMKVEVRGVRILKASKDCVLGLYEEFICSPTISVLKGNTWNINYMEMEMNTLKSEDDSILIKYDLYSHCDDTTDKKTFNNSIKLYPESNFEIKGQSNPSDIINTTINELKDFQKQIKHVYTITNDGVTNWVDLEFKILFNNSEHINVFNSSALVYPESGAIQCAMDNYSGVIFVCNFPLNRKQKAQIHISIELLKDSFDAKDEDTTTEIVTELYLVTKDESLSTSLHISSTRVALWIIILSSLLGLLLLIIIAFIMYKITNFEPQTNNITFENDLK</sequence>
<accession>A0A821X4L1</accession>
<keyword evidence="1" id="KW-0732">Signal</keyword>
<dbReference type="Proteomes" id="UP000663880">
    <property type="component" value="Unassembled WGS sequence"/>
</dbReference>
<evidence type="ECO:0000313" key="6">
    <source>
        <dbReference type="EMBL" id="CAF4939111.1"/>
    </source>
</evidence>
<comment type="subcellular location">
    <subcellularLocation>
        <location evidence="5">Membrane</location>
        <topology evidence="5">Single-pass type I membrane protein</topology>
    </subcellularLocation>
</comment>
<dbReference type="GO" id="GO:0008305">
    <property type="term" value="C:integrin complex"/>
    <property type="evidence" value="ECO:0007669"/>
    <property type="project" value="InterPro"/>
</dbReference>
<feature type="transmembrane region" description="Helical" evidence="5">
    <location>
        <begin position="847"/>
        <end position="871"/>
    </location>
</feature>
<dbReference type="PANTHER" id="PTHR23220:SF122">
    <property type="entry name" value="INTEGRIN ALPHA-PS1"/>
    <property type="match status" value="1"/>
</dbReference>
<keyword evidence="7" id="KW-1185">Reference proteome</keyword>
<proteinExistence type="inferred from homology"/>
<evidence type="ECO:0000256" key="2">
    <source>
        <dbReference type="ARBA" id="ARBA00022737"/>
    </source>
</evidence>
<keyword evidence="5" id="KW-0812">Transmembrane</keyword>
<keyword evidence="3" id="KW-0325">Glycoprotein</keyword>
<dbReference type="InterPro" id="IPR028994">
    <property type="entry name" value="Integrin_alpha_N"/>
</dbReference>
<dbReference type="SMART" id="SM00191">
    <property type="entry name" value="Int_alpha"/>
    <property type="match status" value="4"/>
</dbReference>
<evidence type="ECO:0000256" key="4">
    <source>
        <dbReference type="PROSITE-ProRule" id="PRU00803"/>
    </source>
</evidence>
<dbReference type="Gene3D" id="2.130.10.130">
    <property type="entry name" value="Integrin alpha, N-terminal"/>
    <property type="match status" value="1"/>
</dbReference>
<dbReference type="Pfam" id="PF01839">
    <property type="entry name" value="FG-GAP"/>
    <property type="match status" value="1"/>
</dbReference>
<dbReference type="InterPro" id="IPR013517">
    <property type="entry name" value="FG-GAP"/>
</dbReference>
<keyword evidence="5" id="KW-1133">Transmembrane helix</keyword>
<reference evidence="6" key="1">
    <citation type="submission" date="2021-02" db="EMBL/GenBank/DDBJ databases">
        <authorList>
            <person name="Steward A R."/>
        </authorList>
    </citation>
    <scope>NUCLEOTIDE SEQUENCE</scope>
</reference>
<dbReference type="PANTHER" id="PTHR23220">
    <property type="entry name" value="INTEGRIN ALPHA"/>
    <property type="match status" value="1"/>
</dbReference>
<dbReference type="GO" id="GO:0007160">
    <property type="term" value="P:cell-matrix adhesion"/>
    <property type="evidence" value="ECO:0007669"/>
    <property type="project" value="TreeGrafter"/>
</dbReference>
<dbReference type="GO" id="GO:0098609">
    <property type="term" value="P:cell-cell adhesion"/>
    <property type="evidence" value="ECO:0007669"/>
    <property type="project" value="TreeGrafter"/>
</dbReference>
<gene>
    <name evidence="6" type="ORF">PMACD_LOCUS14566</name>
</gene>
<dbReference type="InterPro" id="IPR013519">
    <property type="entry name" value="Int_alpha_beta-p"/>
</dbReference>
<dbReference type="GO" id="GO:0009897">
    <property type="term" value="C:external side of plasma membrane"/>
    <property type="evidence" value="ECO:0007669"/>
    <property type="project" value="TreeGrafter"/>
</dbReference>
<dbReference type="Gene3D" id="1.20.5.930">
    <property type="entry name" value="Bicelle-embedded integrin alpha(iib) transmembrane segment"/>
    <property type="match status" value="1"/>
</dbReference>
<evidence type="ECO:0000313" key="7">
    <source>
        <dbReference type="Proteomes" id="UP000663880"/>
    </source>
</evidence>
<dbReference type="SUPFAM" id="SSF69318">
    <property type="entry name" value="Integrin alpha N-terminal domain"/>
    <property type="match status" value="1"/>
</dbReference>
<dbReference type="GO" id="GO:0005178">
    <property type="term" value="F:integrin binding"/>
    <property type="evidence" value="ECO:0007669"/>
    <property type="project" value="TreeGrafter"/>
</dbReference>
<feature type="repeat" description="FG-GAP" evidence="4">
    <location>
        <begin position="260"/>
        <end position="320"/>
    </location>
</feature>
<dbReference type="PRINTS" id="PR01185">
    <property type="entry name" value="INTEGRINA"/>
</dbReference>
<dbReference type="PROSITE" id="PS51470">
    <property type="entry name" value="FG_GAP"/>
    <property type="match status" value="2"/>
</dbReference>
<keyword evidence="5" id="KW-0130">Cell adhesion</keyword>
<feature type="repeat" description="FG-GAP" evidence="4">
    <location>
        <begin position="323"/>
        <end position="379"/>
    </location>
</feature>
<name>A0A821X4L1_9NEOP</name>
<evidence type="ECO:0000256" key="5">
    <source>
        <dbReference type="RuleBase" id="RU003762"/>
    </source>
</evidence>
<evidence type="ECO:0000256" key="1">
    <source>
        <dbReference type="ARBA" id="ARBA00022729"/>
    </source>
</evidence>
<comment type="caution">
    <text evidence="6">The sequence shown here is derived from an EMBL/GenBank/DDBJ whole genome shotgun (WGS) entry which is preliminary data.</text>
</comment>
<keyword evidence="5" id="KW-0401">Integrin</keyword>
<dbReference type="OrthoDB" id="5317514at2759"/>
<dbReference type="EMBL" id="CAJOBZ010000065">
    <property type="protein sequence ID" value="CAF4939111.1"/>
    <property type="molecule type" value="Genomic_DNA"/>
</dbReference>
<dbReference type="GO" id="GO:0033627">
    <property type="term" value="P:cell adhesion mediated by integrin"/>
    <property type="evidence" value="ECO:0007669"/>
    <property type="project" value="TreeGrafter"/>
</dbReference>
<dbReference type="GO" id="GO:0007229">
    <property type="term" value="P:integrin-mediated signaling pathway"/>
    <property type="evidence" value="ECO:0007669"/>
    <property type="project" value="UniProtKB-KW"/>
</dbReference>
<dbReference type="InterPro" id="IPR000413">
    <property type="entry name" value="Integrin_alpha"/>
</dbReference>
<organism evidence="6 7">
    <name type="scientific">Pieris macdunnoughi</name>
    <dbReference type="NCBI Taxonomy" id="345717"/>
    <lineage>
        <taxon>Eukaryota</taxon>
        <taxon>Metazoa</taxon>
        <taxon>Ecdysozoa</taxon>
        <taxon>Arthropoda</taxon>
        <taxon>Hexapoda</taxon>
        <taxon>Insecta</taxon>
        <taxon>Pterygota</taxon>
        <taxon>Neoptera</taxon>
        <taxon>Endopterygota</taxon>
        <taxon>Lepidoptera</taxon>
        <taxon>Glossata</taxon>
        <taxon>Ditrysia</taxon>
        <taxon>Papilionoidea</taxon>
        <taxon>Pieridae</taxon>
        <taxon>Pierinae</taxon>
        <taxon>Pieris</taxon>
    </lineage>
</organism>
<keyword evidence="2" id="KW-0677">Repeat</keyword>
<dbReference type="AlphaFoldDB" id="A0A821X4L1"/>